<dbReference type="GO" id="GO:0046872">
    <property type="term" value="F:metal ion binding"/>
    <property type="evidence" value="ECO:0007669"/>
    <property type="project" value="UniProtKB-KW"/>
</dbReference>
<comment type="cofactor">
    <cofactor evidence="1">
        <name>heme b</name>
        <dbReference type="ChEBI" id="CHEBI:60344"/>
    </cofactor>
</comment>
<evidence type="ECO:0000256" key="3">
    <source>
        <dbReference type="ARBA" id="ARBA00022617"/>
    </source>
</evidence>
<dbReference type="Pfam" id="PF01328">
    <property type="entry name" value="Peroxidase_2"/>
    <property type="match status" value="1"/>
</dbReference>
<keyword evidence="2" id="KW-0575">Peroxidase</keyword>
<dbReference type="PANTHER" id="PTHR33577:SF1">
    <property type="entry name" value="HEME HALOPEROXIDASE FAMILY PROFILE DOMAIN-CONTAINING PROTEIN"/>
    <property type="match status" value="1"/>
</dbReference>
<evidence type="ECO:0000256" key="7">
    <source>
        <dbReference type="ARBA" id="ARBA00025795"/>
    </source>
</evidence>
<keyword evidence="10" id="KW-1185">Reference proteome</keyword>
<keyword evidence="4" id="KW-0479">Metal-binding</keyword>
<dbReference type="InterPro" id="IPR036851">
    <property type="entry name" value="Chloroperoxidase-like_sf"/>
</dbReference>
<sequence>MELVFGFDETFAKIAAIYSTAFAVSPNLNNISIGAPLQSSDVPPDKDVKLKIAPQGLDLTHIGLEHDASPTRLDKYEMGSNGNNYDLSLPLFQQLLDRQEGIADHKVNFNIRVLAHHRYQRIQDSIRNNPKFFFQPFNGCFFQGNNHAVIYRAFANYSVDHPLGRLDRRSLMSFYGVRKDGYNLKYDKGGECIPDIWYRRPLDDLYDLRKSNDDLLEMAQYHPDFVDQYCAGGAFAEQKYAAIDIDKLTNGTYKTSTLRDGYNLSCAGFITSMQTAPYWLLRYYDDFGKTVVPRLLAKLPPLIAGLGCPKLNGTLDRRAFEAFAGFNESLTVP</sequence>
<evidence type="ECO:0000313" key="9">
    <source>
        <dbReference type="EMBL" id="KAJ4348059.1"/>
    </source>
</evidence>
<dbReference type="AlphaFoldDB" id="A0A9W9C858"/>
<comment type="caution">
    <text evidence="9">The sequence shown here is derived from an EMBL/GenBank/DDBJ whole genome shotgun (WGS) entry which is preliminary data.</text>
</comment>
<comment type="similarity">
    <text evidence="7">Belongs to the chloroperoxidase family.</text>
</comment>
<evidence type="ECO:0000256" key="1">
    <source>
        <dbReference type="ARBA" id="ARBA00001970"/>
    </source>
</evidence>
<evidence type="ECO:0000256" key="2">
    <source>
        <dbReference type="ARBA" id="ARBA00022559"/>
    </source>
</evidence>
<dbReference type="OrthoDB" id="407298at2759"/>
<evidence type="ECO:0000259" key="8">
    <source>
        <dbReference type="PROSITE" id="PS51405"/>
    </source>
</evidence>
<proteinExistence type="inferred from homology"/>
<dbReference type="EMBL" id="JAPEUX010000007">
    <property type="protein sequence ID" value="KAJ4348059.1"/>
    <property type="molecule type" value="Genomic_DNA"/>
</dbReference>
<dbReference type="GeneID" id="80912961"/>
<keyword evidence="5" id="KW-0560">Oxidoreductase</keyword>
<keyword evidence="3" id="KW-0349">Heme</keyword>
<evidence type="ECO:0000313" key="10">
    <source>
        <dbReference type="Proteomes" id="UP001140513"/>
    </source>
</evidence>
<keyword evidence="6" id="KW-0408">Iron</keyword>
<dbReference type="PROSITE" id="PS51405">
    <property type="entry name" value="HEME_HALOPEROXIDASE"/>
    <property type="match status" value="1"/>
</dbReference>
<organism evidence="9 10">
    <name type="scientific">Didymosphaeria variabile</name>
    <dbReference type="NCBI Taxonomy" id="1932322"/>
    <lineage>
        <taxon>Eukaryota</taxon>
        <taxon>Fungi</taxon>
        <taxon>Dikarya</taxon>
        <taxon>Ascomycota</taxon>
        <taxon>Pezizomycotina</taxon>
        <taxon>Dothideomycetes</taxon>
        <taxon>Pleosporomycetidae</taxon>
        <taxon>Pleosporales</taxon>
        <taxon>Massarineae</taxon>
        <taxon>Didymosphaeriaceae</taxon>
        <taxon>Didymosphaeria</taxon>
    </lineage>
</organism>
<reference evidence="9" key="1">
    <citation type="submission" date="2022-10" db="EMBL/GenBank/DDBJ databases">
        <title>Tapping the CABI collections for fungal endophytes: first genome assemblies for Collariella, Neodidymelliopsis, Ascochyta clinopodiicola, Didymella pomorum, Didymosphaeria variabile, Neocosmospora piperis and Neocucurbitaria cava.</title>
        <authorList>
            <person name="Hill R."/>
        </authorList>
    </citation>
    <scope>NUCLEOTIDE SEQUENCE</scope>
    <source>
        <strain evidence="9">IMI 356815</strain>
    </source>
</reference>
<dbReference type="InterPro" id="IPR000028">
    <property type="entry name" value="Chloroperoxidase"/>
</dbReference>
<name>A0A9W9C858_9PLEO</name>
<evidence type="ECO:0000256" key="4">
    <source>
        <dbReference type="ARBA" id="ARBA00022723"/>
    </source>
</evidence>
<dbReference type="RefSeq" id="XP_056067447.1">
    <property type="nucleotide sequence ID" value="XM_056218182.1"/>
</dbReference>
<evidence type="ECO:0000256" key="5">
    <source>
        <dbReference type="ARBA" id="ARBA00023002"/>
    </source>
</evidence>
<dbReference type="Gene3D" id="1.10.489.10">
    <property type="entry name" value="Chloroperoxidase-like"/>
    <property type="match status" value="1"/>
</dbReference>
<dbReference type="Proteomes" id="UP001140513">
    <property type="component" value="Unassembled WGS sequence"/>
</dbReference>
<protein>
    <recommendedName>
        <fullName evidence="8">Heme haloperoxidase family profile domain-containing protein</fullName>
    </recommendedName>
</protein>
<feature type="domain" description="Heme haloperoxidase family profile" evidence="8">
    <location>
        <begin position="1"/>
        <end position="217"/>
    </location>
</feature>
<evidence type="ECO:0000256" key="6">
    <source>
        <dbReference type="ARBA" id="ARBA00023004"/>
    </source>
</evidence>
<gene>
    <name evidence="9" type="ORF">N0V89_009431</name>
</gene>
<accession>A0A9W9C858</accession>
<dbReference type="GO" id="GO:0004601">
    <property type="term" value="F:peroxidase activity"/>
    <property type="evidence" value="ECO:0007669"/>
    <property type="project" value="UniProtKB-KW"/>
</dbReference>
<dbReference type="PANTHER" id="PTHR33577">
    <property type="entry name" value="STERIGMATOCYSTIN BIOSYNTHESIS PEROXIDASE STCC-RELATED"/>
    <property type="match status" value="1"/>
</dbReference>